<evidence type="ECO:0000256" key="1">
    <source>
        <dbReference type="SAM" id="Coils"/>
    </source>
</evidence>
<name>A0A1W1ZVC2_9BACT</name>
<evidence type="ECO:0000313" key="3">
    <source>
        <dbReference type="EMBL" id="SMC52008.1"/>
    </source>
</evidence>
<feature type="transmembrane region" description="Helical" evidence="2">
    <location>
        <begin position="21"/>
        <end position="42"/>
    </location>
</feature>
<dbReference type="EMBL" id="FWXY01000003">
    <property type="protein sequence ID" value="SMC52008.1"/>
    <property type="molecule type" value="Genomic_DNA"/>
</dbReference>
<evidence type="ECO:0000313" key="4">
    <source>
        <dbReference type="Proteomes" id="UP000192418"/>
    </source>
</evidence>
<keyword evidence="1" id="KW-0175">Coiled coil</keyword>
<proteinExistence type="predicted"/>
<dbReference type="Pfam" id="PF05137">
    <property type="entry name" value="PilN"/>
    <property type="match status" value="1"/>
</dbReference>
<sequence>MIRINLLPFRAARKKENIRRQVSIFCLMVILVVLSLIYYTTWVDRKIDLLNNNIAQIKKEITLYKDKADEVTKIKKKLKNLELKLGIVGSLEAKRREPVRLIDALTQLMVPERMWITSLKTDAKSVVLKGLAFDNKTVADFMTRIEKSPLFSGVDLKTLQMKQIKGAARIKSFEVFCWKKKENKNAVDTKKGKPAKK</sequence>
<feature type="coiled-coil region" evidence="1">
    <location>
        <begin position="47"/>
        <end position="84"/>
    </location>
</feature>
<keyword evidence="2" id="KW-0472">Membrane</keyword>
<dbReference type="STRING" id="1121400.SAMN02746065_103196"/>
<evidence type="ECO:0000256" key="2">
    <source>
        <dbReference type="SAM" id="Phobius"/>
    </source>
</evidence>
<protein>
    <submittedName>
        <fullName evidence="3">Type IV pilus assembly protein PilN</fullName>
    </submittedName>
</protein>
<dbReference type="InterPro" id="IPR052534">
    <property type="entry name" value="Extracell_DNA_Util/SecSys_Comp"/>
</dbReference>
<dbReference type="OrthoDB" id="5296173at2"/>
<dbReference type="PANTHER" id="PTHR40278:SF1">
    <property type="entry name" value="DNA UTILIZATION PROTEIN HOFN"/>
    <property type="match status" value="1"/>
</dbReference>
<dbReference type="AlphaFoldDB" id="A0A1W1ZVC2"/>
<gene>
    <name evidence="3" type="ORF">SAMN02746065_103196</name>
</gene>
<keyword evidence="4" id="KW-1185">Reference proteome</keyword>
<keyword evidence="2" id="KW-0812">Transmembrane</keyword>
<dbReference type="InterPro" id="IPR007813">
    <property type="entry name" value="PilN"/>
</dbReference>
<accession>A0A1W1ZVC2</accession>
<keyword evidence="2" id="KW-1133">Transmembrane helix</keyword>
<organism evidence="3 4">
    <name type="scientific">Desulfocicer vacuolatum DSM 3385</name>
    <dbReference type="NCBI Taxonomy" id="1121400"/>
    <lineage>
        <taxon>Bacteria</taxon>
        <taxon>Pseudomonadati</taxon>
        <taxon>Thermodesulfobacteriota</taxon>
        <taxon>Desulfobacteria</taxon>
        <taxon>Desulfobacterales</taxon>
        <taxon>Desulfobacteraceae</taxon>
        <taxon>Desulfocicer</taxon>
    </lineage>
</organism>
<dbReference type="RefSeq" id="WP_084067163.1">
    <property type="nucleotide sequence ID" value="NZ_FWXY01000003.1"/>
</dbReference>
<dbReference type="PANTHER" id="PTHR40278">
    <property type="entry name" value="DNA UTILIZATION PROTEIN HOFN"/>
    <property type="match status" value="1"/>
</dbReference>
<dbReference type="Proteomes" id="UP000192418">
    <property type="component" value="Unassembled WGS sequence"/>
</dbReference>
<reference evidence="3 4" key="1">
    <citation type="submission" date="2017-04" db="EMBL/GenBank/DDBJ databases">
        <authorList>
            <person name="Afonso C.L."/>
            <person name="Miller P.J."/>
            <person name="Scott M.A."/>
            <person name="Spackman E."/>
            <person name="Goraichik I."/>
            <person name="Dimitrov K.M."/>
            <person name="Suarez D.L."/>
            <person name="Swayne D.E."/>
        </authorList>
    </citation>
    <scope>NUCLEOTIDE SEQUENCE [LARGE SCALE GENOMIC DNA]</scope>
    <source>
        <strain evidence="3 4">DSM 3385</strain>
    </source>
</reference>